<evidence type="ECO:0000259" key="1">
    <source>
        <dbReference type="Pfam" id="PF00561"/>
    </source>
</evidence>
<dbReference type="EMBL" id="SRMF01000003">
    <property type="protein sequence ID" value="TGG93391.1"/>
    <property type="molecule type" value="Genomic_DNA"/>
</dbReference>
<dbReference type="PRINTS" id="PR00111">
    <property type="entry name" value="ABHYDROLASE"/>
</dbReference>
<dbReference type="InterPro" id="IPR029058">
    <property type="entry name" value="AB_hydrolase_fold"/>
</dbReference>
<dbReference type="SUPFAM" id="SSF69118">
    <property type="entry name" value="AhpD-like"/>
    <property type="match status" value="1"/>
</dbReference>
<dbReference type="OrthoDB" id="9779853at2"/>
<gene>
    <name evidence="3" type="primary">pcaD</name>
    <name evidence="3" type="ORF">E4656_10085</name>
</gene>
<dbReference type="SUPFAM" id="SSF53474">
    <property type="entry name" value="alpha/beta-Hydrolases"/>
    <property type="match status" value="1"/>
</dbReference>
<evidence type="ECO:0000313" key="3">
    <source>
        <dbReference type="EMBL" id="TGG93391.1"/>
    </source>
</evidence>
<reference evidence="3 4" key="1">
    <citation type="submission" date="2019-04" db="EMBL/GenBank/DDBJ databases">
        <title>Natronospirillum operosus gen. nov., sp. nov., a haloalkaliphilic satellite isolated from decaying biomass of laboratory culture of cyanobacterium Geitlerinema sp. and proposal of Natronospirillaceae fam. nov. and Saccharospirillaceae fam. nov.</title>
        <authorList>
            <person name="Kevbrin V."/>
            <person name="Boltyanskaya Y."/>
            <person name="Koziaeva V."/>
            <person name="Grouzdev D.S."/>
            <person name="Park M."/>
            <person name="Cho J."/>
        </authorList>
    </citation>
    <scope>NUCLEOTIDE SEQUENCE [LARGE SCALE GENOMIC DNA]</scope>
    <source>
        <strain evidence="3 4">G-116</strain>
    </source>
</reference>
<dbReference type="PANTHER" id="PTHR33570:SF2">
    <property type="entry name" value="CARBOXYMUCONOLACTONE DECARBOXYLASE-LIKE DOMAIN-CONTAINING PROTEIN"/>
    <property type="match status" value="1"/>
</dbReference>
<feature type="domain" description="AB hydrolase-1" evidence="1">
    <location>
        <begin position="23"/>
        <end position="246"/>
    </location>
</feature>
<dbReference type="EC" id="3.1.1.24" evidence="3"/>
<dbReference type="PANTHER" id="PTHR33570">
    <property type="entry name" value="4-CARBOXYMUCONOLACTONE DECARBOXYLASE FAMILY PROTEIN"/>
    <property type="match status" value="1"/>
</dbReference>
<dbReference type="InterPro" id="IPR000073">
    <property type="entry name" value="AB_hydrolase_1"/>
</dbReference>
<comment type="caution">
    <text evidence="3">The sequence shown here is derived from an EMBL/GenBank/DDBJ whole genome shotgun (WGS) entry which is preliminary data.</text>
</comment>
<dbReference type="RefSeq" id="WP_135483100.1">
    <property type="nucleotide sequence ID" value="NZ_SRMF01000003.1"/>
</dbReference>
<keyword evidence="3" id="KW-0378">Hydrolase</keyword>
<dbReference type="Gene3D" id="3.40.50.1820">
    <property type="entry name" value="alpha/beta hydrolase"/>
    <property type="match status" value="1"/>
</dbReference>
<dbReference type="InterPro" id="IPR052512">
    <property type="entry name" value="4CMD/NDH-1_regulator"/>
</dbReference>
<organism evidence="3 4">
    <name type="scientific">Natronospirillum operosum</name>
    <dbReference type="NCBI Taxonomy" id="2759953"/>
    <lineage>
        <taxon>Bacteria</taxon>
        <taxon>Pseudomonadati</taxon>
        <taxon>Pseudomonadota</taxon>
        <taxon>Gammaproteobacteria</taxon>
        <taxon>Oceanospirillales</taxon>
        <taxon>Natronospirillaceae</taxon>
        <taxon>Natronospirillum</taxon>
    </lineage>
</organism>
<dbReference type="InterPro" id="IPR029032">
    <property type="entry name" value="AhpD-like"/>
</dbReference>
<dbReference type="Gene3D" id="1.20.1290.10">
    <property type="entry name" value="AhpD-like"/>
    <property type="match status" value="1"/>
</dbReference>
<dbReference type="Pfam" id="PF02627">
    <property type="entry name" value="CMD"/>
    <property type="match status" value="1"/>
</dbReference>
<dbReference type="Pfam" id="PF00561">
    <property type="entry name" value="Abhydrolase_1"/>
    <property type="match status" value="1"/>
</dbReference>
<sequence length="389" mass="43113">MYAVIANGIELHYELRNAGRPETLVFINSLGTDFRIWDDLAEHFPQFQILLYDKRGHGLSACPTSPYTIDDHINDLSQLLDALEIERATLCGVSVGGMIALGLCAREPERVDSLILSNTSYRIGNSEAWNTRISKVKTSGTEGLADTVMDRWFSQAYQEKQPELMTLWRNMLTATPAEGYMGTCAAIRDADLLYDARAIEKKTLVIAGSDDQATPPDVVEDLSEQINEATYTVVEGAGHLPCIEQPLTLSKLIHDFLHDPLEEAGRYQMGMRVRRSVLGAAHVDRAERLKTEFDAPFQSYITENAWGSVWSRSGLSKRDRSLLTIAMMASLGHEEELAMHIRATRNTGASKAEIQEVLLQVAVYAGVPAANTAIRVAKDVLVKMESENP</sequence>
<name>A0A4Z0WEN2_9GAMM</name>
<proteinExistence type="predicted"/>
<keyword evidence="4" id="KW-1185">Reference proteome</keyword>
<evidence type="ECO:0000259" key="2">
    <source>
        <dbReference type="Pfam" id="PF02627"/>
    </source>
</evidence>
<evidence type="ECO:0000313" key="4">
    <source>
        <dbReference type="Proteomes" id="UP000297475"/>
    </source>
</evidence>
<accession>A0A4Z0WEN2</accession>
<dbReference type="Proteomes" id="UP000297475">
    <property type="component" value="Unassembled WGS sequence"/>
</dbReference>
<feature type="domain" description="Carboxymuconolactone decarboxylase-like" evidence="2">
    <location>
        <begin position="297"/>
        <end position="379"/>
    </location>
</feature>
<dbReference type="GO" id="GO:0051920">
    <property type="term" value="F:peroxiredoxin activity"/>
    <property type="evidence" value="ECO:0007669"/>
    <property type="project" value="InterPro"/>
</dbReference>
<dbReference type="GO" id="GO:0047570">
    <property type="term" value="F:3-oxoadipate enol-lactonase activity"/>
    <property type="evidence" value="ECO:0007669"/>
    <property type="project" value="UniProtKB-EC"/>
</dbReference>
<protein>
    <submittedName>
        <fullName evidence="3">3-oxoadipate enol-lactonase</fullName>
        <ecNumber evidence="3">3.1.1.24</ecNumber>
    </submittedName>
</protein>
<dbReference type="InterPro" id="IPR003779">
    <property type="entry name" value="CMD-like"/>
</dbReference>
<dbReference type="AlphaFoldDB" id="A0A4Z0WEN2"/>